<dbReference type="Gene3D" id="3.40.190.170">
    <property type="entry name" value="Bacterial extracellular solute-binding protein, family 7"/>
    <property type="match status" value="1"/>
</dbReference>
<feature type="chain" id="PRO_5046400769" evidence="4">
    <location>
        <begin position="24"/>
        <end position="365"/>
    </location>
</feature>
<gene>
    <name evidence="5" type="ORF">ACFQ3C_04355</name>
</gene>
<dbReference type="PANTHER" id="PTHR33376:SF5">
    <property type="entry name" value="EXTRACYTOPLASMIC SOLUTE RECEPTOR PROTEIN"/>
    <property type="match status" value="1"/>
</dbReference>
<proteinExistence type="predicted"/>
<dbReference type="PIRSF" id="PIRSF039026">
    <property type="entry name" value="SiaP"/>
    <property type="match status" value="1"/>
</dbReference>
<keyword evidence="3" id="KW-0574">Periplasm</keyword>
<dbReference type="Proteomes" id="UP001597151">
    <property type="component" value="Unassembled WGS sequence"/>
</dbReference>
<evidence type="ECO:0000256" key="1">
    <source>
        <dbReference type="ARBA" id="ARBA00004418"/>
    </source>
</evidence>
<dbReference type="InterPro" id="IPR038404">
    <property type="entry name" value="TRAP_DctP_sf"/>
</dbReference>
<evidence type="ECO:0000313" key="6">
    <source>
        <dbReference type="Proteomes" id="UP001597151"/>
    </source>
</evidence>
<dbReference type="Pfam" id="PF03480">
    <property type="entry name" value="DctP"/>
    <property type="match status" value="1"/>
</dbReference>
<name>A0ABW3T9S1_9RHOB</name>
<evidence type="ECO:0000256" key="3">
    <source>
        <dbReference type="ARBA" id="ARBA00022764"/>
    </source>
</evidence>
<evidence type="ECO:0000313" key="5">
    <source>
        <dbReference type="EMBL" id="MFD1193894.1"/>
    </source>
</evidence>
<comment type="caution">
    <text evidence="5">The sequence shown here is derived from an EMBL/GenBank/DDBJ whole genome shotgun (WGS) entry which is preliminary data.</text>
</comment>
<dbReference type="EMBL" id="JBHTKR010000002">
    <property type="protein sequence ID" value="MFD1193894.1"/>
    <property type="molecule type" value="Genomic_DNA"/>
</dbReference>
<dbReference type="InterPro" id="IPR018389">
    <property type="entry name" value="DctP_fam"/>
</dbReference>
<dbReference type="InterPro" id="IPR006311">
    <property type="entry name" value="TAT_signal"/>
</dbReference>
<sequence length="365" mass="38055">MHRRSFLKTAALGAVAAAAPALAAPALAQGRTLWRMQTSPVTGPAETALDAARLAARINTLSDGLLTVEAVPANGAAQQAVALDAVIAGQADMGHGPVQAWQSRAGALPFFAGMPYGLTAMEMASWLDRLGGNAVRDAVHDSFGVQAFLCGDTGPQAGGWFRTALAGIEDVQGLRLLSSGLAAQVWRKMGLSPVAMAADETLAALQAGALDGIEFGGPARDLAMGYQQECKHYHAVSFTKPAMAFELIVDKDRYLALPQDLREVLRVACAAAHRDSLAAAAAQDAAALHSLMTTHGVTVYPTFPDSILQAGGKAAAEVFTALRDSSDPLARRTAESYLAALAILRQKADGADATYHAARARFLQI</sequence>
<dbReference type="PROSITE" id="PS51318">
    <property type="entry name" value="TAT"/>
    <property type="match status" value="1"/>
</dbReference>
<reference evidence="6" key="1">
    <citation type="journal article" date="2019" name="Int. J. Syst. Evol. Microbiol.">
        <title>The Global Catalogue of Microorganisms (GCM) 10K type strain sequencing project: providing services to taxonomists for standard genome sequencing and annotation.</title>
        <authorList>
            <consortium name="The Broad Institute Genomics Platform"/>
            <consortium name="The Broad Institute Genome Sequencing Center for Infectious Disease"/>
            <person name="Wu L."/>
            <person name="Ma J."/>
        </authorList>
    </citation>
    <scope>NUCLEOTIDE SEQUENCE [LARGE SCALE GENOMIC DNA]</scope>
    <source>
        <strain evidence="6">CCUG 55328</strain>
    </source>
</reference>
<organism evidence="5 6">
    <name type="scientific">Seohaeicola saemankumensis</name>
    <dbReference type="NCBI Taxonomy" id="481181"/>
    <lineage>
        <taxon>Bacteria</taxon>
        <taxon>Pseudomonadati</taxon>
        <taxon>Pseudomonadota</taxon>
        <taxon>Alphaproteobacteria</taxon>
        <taxon>Rhodobacterales</taxon>
        <taxon>Roseobacteraceae</taxon>
        <taxon>Seohaeicola</taxon>
    </lineage>
</organism>
<comment type="subcellular location">
    <subcellularLocation>
        <location evidence="1">Periplasm</location>
    </subcellularLocation>
</comment>
<dbReference type="InterPro" id="IPR026289">
    <property type="entry name" value="SBP_TakP-like"/>
</dbReference>
<dbReference type="RefSeq" id="WP_380789239.1">
    <property type="nucleotide sequence ID" value="NZ_JBHTKR010000002.1"/>
</dbReference>
<evidence type="ECO:0000256" key="2">
    <source>
        <dbReference type="ARBA" id="ARBA00022729"/>
    </source>
</evidence>
<keyword evidence="2 4" id="KW-0732">Signal</keyword>
<evidence type="ECO:0000256" key="4">
    <source>
        <dbReference type="SAM" id="SignalP"/>
    </source>
</evidence>
<keyword evidence="6" id="KW-1185">Reference proteome</keyword>
<accession>A0ABW3T9S1</accession>
<protein>
    <submittedName>
        <fullName evidence="5">ABC transporter substrate-binding protein</fullName>
    </submittedName>
</protein>
<dbReference type="PANTHER" id="PTHR33376">
    <property type="match status" value="1"/>
</dbReference>
<dbReference type="Gene3D" id="3.40.190.10">
    <property type="entry name" value="Periplasmic binding protein-like II"/>
    <property type="match status" value="1"/>
</dbReference>
<feature type="signal peptide" evidence="4">
    <location>
        <begin position="1"/>
        <end position="23"/>
    </location>
</feature>